<dbReference type="InterPro" id="IPR014973">
    <property type="entry name" value="DUF1835"/>
</dbReference>
<dbReference type="AlphaFoldDB" id="F8FKW7"/>
<reference evidence="3" key="1">
    <citation type="submission" date="2011-06" db="EMBL/GenBank/DDBJ databases">
        <title>Complete genome sequence of Paenibacillus mucilaginosus KNP414.</title>
        <authorList>
            <person name="Wang J."/>
            <person name="Hu S."/>
            <person name="Hu X."/>
            <person name="Zhang B."/>
            <person name="Dong D."/>
            <person name="Zhang S."/>
            <person name="Zhao K."/>
            <person name="Wu D."/>
        </authorList>
    </citation>
    <scope>NUCLEOTIDE SEQUENCE [LARGE SCALE GENOMIC DNA]</scope>
    <source>
        <strain evidence="3">KNP414</strain>
    </source>
</reference>
<evidence type="ECO:0000259" key="1">
    <source>
        <dbReference type="Pfam" id="PF08874"/>
    </source>
</evidence>
<sequence>MLHIVNGDSFAAKLRKAVPDADILVWRESLYEGPLSVSFTDPKTREARARYFTDLGVPAGQFEHFTSEQEQKLEGFRAYSQIVLWFEYDLYDQAMMIYLLQWFARHNLEKVRLLLICIDSFPGIEPFRGLGSLTPQQILTLMGTWEEVTGEQLELAVRAWNVYAGDNPAELFEFIRGDTAALPFLKRALECHLKRLPSLHNGLSAVLESALIGIRDGIDSPAALFLKISDQWLDYGLGDVQFWRELNDAARCEKPLIVRRGGALPGFGNDNTGASVKEIRLSLTPFGETVLAGKVDQVAVNGICTWFGGLFLSGKGPVWRWNQELGTAVYKK</sequence>
<protein>
    <submittedName>
        <fullName evidence="2">RNA polymerase, sigma-24 subunit, ECF subfamily</fullName>
    </submittedName>
</protein>
<evidence type="ECO:0000313" key="2">
    <source>
        <dbReference type="EMBL" id="AEI38827.1"/>
    </source>
</evidence>
<dbReference type="PATRIC" id="fig|1036673.3.peg.165"/>
<name>F8FKW7_PAEMK</name>
<feature type="domain" description="DUF1835" evidence="1">
    <location>
        <begin position="2"/>
        <end position="107"/>
    </location>
</feature>
<dbReference type="HOGENOM" id="CLU_057511_0_0_9"/>
<dbReference type="Pfam" id="PF08874">
    <property type="entry name" value="DUF1835"/>
    <property type="match status" value="1"/>
</dbReference>
<dbReference type="EMBL" id="CP002869">
    <property type="protein sequence ID" value="AEI38827.1"/>
    <property type="molecule type" value="Genomic_DNA"/>
</dbReference>
<accession>F8FKW7</accession>
<reference evidence="2 3" key="2">
    <citation type="journal article" date="2013" name="Genome Announc.">
        <title>Genome Sequence of Growth-Improving Paenibacillus mucilaginosus Strain KNP414.</title>
        <authorList>
            <person name="Lu J.J."/>
            <person name="Wang J.F."/>
            <person name="Hu X.F."/>
        </authorList>
    </citation>
    <scope>NUCLEOTIDE SEQUENCE [LARGE SCALE GENOMIC DNA]</scope>
    <source>
        <strain evidence="2 3">KNP414</strain>
    </source>
</reference>
<proteinExistence type="predicted"/>
<evidence type="ECO:0000313" key="3">
    <source>
        <dbReference type="Proteomes" id="UP000006620"/>
    </source>
</evidence>
<dbReference type="Proteomes" id="UP000006620">
    <property type="component" value="Chromosome"/>
</dbReference>
<gene>
    <name evidence="2" type="ordered locus">KNP414_00176</name>
</gene>
<organism evidence="2 3">
    <name type="scientific">Paenibacillus mucilaginosus (strain KNP414)</name>
    <dbReference type="NCBI Taxonomy" id="1036673"/>
    <lineage>
        <taxon>Bacteria</taxon>
        <taxon>Bacillati</taxon>
        <taxon>Bacillota</taxon>
        <taxon>Bacilli</taxon>
        <taxon>Bacillales</taxon>
        <taxon>Paenibacillaceae</taxon>
        <taxon>Paenibacillus</taxon>
    </lineage>
</organism>
<dbReference type="KEGG" id="pms:KNP414_00176"/>
<dbReference type="RefSeq" id="WP_013913993.1">
    <property type="nucleotide sequence ID" value="NC_015690.1"/>
</dbReference>